<evidence type="ECO:0000256" key="7">
    <source>
        <dbReference type="PIRSR" id="PIRSR000429-2"/>
    </source>
</evidence>
<dbReference type="InterPro" id="IPR002155">
    <property type="entry name" value="Thiolase"/>
</dbReference>
<feature type="active site" description="Proton acceptor" evidence="6">
    <location>
        <position position="388"/>
    </location>
</feature>
<dbReference type="Pfam" id="PF02803">
    <property type="entry name" value="Thiolase_C"/>
    <property type="match status" value="1"/>
</dbReference>
<evidence type="ECO:0000256" key="3">
    <source>
        <dbReference type="ARBA" id="ARBA00022723"/>
    </source>
</evidence>
<dbReference type="InterPro" id="IPR020616">
    <property type="entry name" value="Thiolase_N"/>
</dbReference>
<evidence type="ECO:0000256" key="2">
    <source>
        <dbReference type="ARBA" id="ARBA00022679"/>
    </source>
</evidence>
<dbReference type="GO" id="GO:0005739">
    <property type="term" value="C:mitochondrion"/>
    <property type="evidence" value="ECO:0007669"/>
    <property type="project" value="TreeGrafter"/>
</dbReference>
<feature type="active site" description="Acyl-thioester intermediate" evidence="6">
    <location>
        <position position="93"/>
    </location>
</feature>
<feature type="binding site" evidence="7">
    <location>
        <begin position="234"/>
        <end position="236"/>
    </location>
    <ligand>
        <name>CoA</name>
        <dbReference type="ChEBI" id="CHEBI:57287"/>
    </ligand>
</feature>
<evidence type="ECO:0000256" key="6">
    <source>
        <dbReference type="PIRSR" id="PIRSR000429-1"/>
    </source>
</evidence>
<dbReference type="PROSITE" id="PS00098">
    <property type="entry name" value="THIOLASE_1"/>
    <property type="match status" value="1"/>
</dbReference>
<evidence type="ECO:0000313" key="11">
    <source>
        <dbReference type="EMBL" id="AZL94413.1"/>
    </source>
</evidence>
<dbReference type="GO" id="GO:0046872">
    <property type="term" value="F:metal ion binding"/>
    <property type="evidence" value="ECO:0007669"/>
    <property type="project" value="UniProtKB-KW"/>
</dbReference>
<feature type="binding site" evidence="7">
    <location>
        <position position="259"/>
    </location>
    <ligand>
        <name>CoA</name>
        <dbReference type="ChEBI" id="CHEBI:57287"/>
    </ligand>
</feature>
<organism evidence="11">
    <name type="scientific">Nephromyces sp. MMRI</name>
    <dbReference type="NCBI Taxonomy" id="2496275"/>
    <lineage>
        <taxon>Eukaryota</taxon>
        <taxon>Sar</taxon>
        <taxon>Alveolata</taxon>
        <taxon>Apicomplexa</taxon>
        <taxon>Aconoidasida</taxon>
        <taxon>Nephromycida</taxon>
        <taxon>Nephromyces</taxon>
    </lineage>
</organism>
<reference evidence="11" key="1">
    <citation type="journal article" date="2018" name="Genome Biol. Evol.">
        <title>Nephromyces encodes a urate metabolism pathway and predicted peroxisomes, demonstrating these are not ancient losses of apicomplexans.</title>
        <authorList>
            <person name="Paight C."/>
            <person name="Slamovits C.H."/>
            <person name="Saffo M.B."/>
            <person name="Lane C.E."/>
        </authorList>
    </citation>
    <scope>NUCLEOTIDE SEQUENCE</scope>
    <source>
        <strain evidence="11">Neph48</strain>
    </source>
</reference>
<comment type="similarity">
    <text evidence="1 8">Belongs to the thiolase-like superfamily. Thiolase family.</text>
</comment>
<keyword evidence="5 8" id="KW-0012">Acyltransferase</keyword>
<feature type="binding site" evidence="7">
    <location>
        <position position="189"/>
    </location>
    <ligand>
        <name>CoA</name>
        <dbReference type="ChEBI" id="CHEBI:57287"/>
    </ligand>
</feature>
<keyword evidence="2 8" id="KW-0808">Transferase</keyword>
<evidence type="ECO:0000256" key="8">
    <source>
        <dbReference type="RuleBase" id="RU003557"/>
    </source>
</evidence>
<dbReference type="InterPro" id="IPR020617">
    <property type="entry name" value="Thiolase_C"/>
</dbReference>
<dbReference type="PROSITE" id="PS00737">
    <property type="entry name" value="THIOLASE_2"/>
    <property type="match status" value="1"/>
</dbReference>
<evidence type="ECO:0000259" key="9">
    <source>
        <dbReference type="Pfam" id="PF00108"/>
    </source>
</evidence>
<dbReference type="CDD" id="cd00751">
    <property type="entry name" value="thiolase"/>
    <property type="match status" value="1"/>
</dbReference>
<dbReference type="FunFam" id="3.40.47.10:FF:000007">
    <property type="entry name" value="acetyl-CoA acetyltransferase, mitochondrial"/>
    <property type="match status" value="1"/>
</dbReference>
<keyword evidence="4" id="KW-0630">Potassium</keyword>
<evidence type="ECO:0000256" key="5">
    <source>
        <dbReference type="ARBA" id="ARBA00023315"/>
    </source>
</evidence>
<evidence type="ECO:0000256" key="4">
    <source>
        <dbReference type="ARBA" id="ARBA00022958"/>
    </source>
</evidence>
<evidence type="ECO:0000259" key="10">
    <source>
        <dbReference type="Pfam" id="PF02803"/>
    </source>
</evidence>
<sequence length="402" mass="42362">MLKFLPKPVWIVGAARTPVGSFLGSLATKPAFELGAISISNAIRRALLDPDEIQGAVVGQALLAGCGQASARQATLAANLPYSVDVFNVNKVCASGMKSITAAAQSIALGQMDVMVAAGMESMSNVPFYIRKARDGGYRYGHGELTDGLLFDGLWDPYNDLHMGQCTEHLAKEMGISREEQDAYAIQSYTRAAAAWSEGIFNDDVIPIEITVKKKVTELHQQSQNVGKDEEIERLDLSKVPNMKPAFAKSGTLTAANSSSLNDGGAAVVLMSEAEAKKRNVKGLARILAFADAAVAPIQFGIAPSLAVKKALSLSGNPQVDIHECNEAFSAVVLANMRLLNLDHSNVNILGGAVSIGHPIGMSGCRIVMSLINALNHRDSTIGCASICNGGGGATALILERI</sequence>
<dbReference type="EMBL" id="MK265817">
    <property type="protein sequence ID" value="AZL94413.1"/>
    <property type="molecule type" value="mRNA"/>
</dbReference>
<dbReference type="InterPro" id="IPR020615">
    <property type="entry name" value="Thiolase_acyl_enz_int_AS"/>
</dbReference>
<evidence type="ECO:0000256" key="1">
    <source>
        <dbReference type="ARBA" id="ARBA00010982"/>
    </source>
</evidence>
<dbReference type="SUPFAM" id="SSF53901">
    <property type="entry name" value="Thiolase-like"/>
    <property type="match status" value="2"/>
</dbReference>
<dbReference type="AlphaFoldDB" id="A0A3S8V311"/>
<feature type="active site" description="Proton acceptor" evidence="6">
    <location>
        <position position="358"/>
    </location>
</feature>
<dbReference type="Pfam" id="PF00108">
    <property type="entry name" value="Thiolase_N"/>
    <property type="match status" value="1"/>
</dbReference>
<dbReference type="GO" id="GO:0006635">
    <property type="term" value="P:fatty acid beta-oxidation"/>
    <property type="evidence" value="ECO:0007669"/>
    <property type="project" value="TreeGrafter"/>
</dbReference>
<dbReference type="InterPro" id="IPR020613">
    <property type="entry name" value="Thiolase_CS"/>
</dbReference>
<feature type="domain" description="Thiolase C-terminal" evidence="10">
    <location>
        <begin position="282"/>
        <end position="401"/>
    </location>
</feature>
<dbReference type="PANTHER" id="PTHR18919:SF156">
    <property type="entry name" value="ACETYL-COA ACETYLTRANSFERASE, MITOCHONDRIAL"/>
    <property type="match status" value="1"/>
</dbReference>
<accession>A0A3S8V311</accession>
<dbReference type="Gene3D" id="3.40.47.10">
    <property type="match status" value="1"/>
</dbReference>
<dbReference type="InterPro" id="IPR016039">
    <property type="entry name" value="Thiolase-like"/>
</dbReference>
<keyword evidence="3" id="KW-0479">Metal-binding</keyword>
<dbReference type="PIRSF" id="PIRSF000429">
    <property type="entry name" value="Ac-CoA_Ac_transf"/>
    <property type="match status" value="1"/>
</dbReference>
<dbReference type="PANTHER" id="PTHR18919">
    <property type="entry name" value="ACETYL-COA C-ACYLTRANSFERASE"/>
    <property type="match status" value="1"/>
</dbReference>
<dbReference type="NCBIfam" id="TIGR01930">
    <property type="entry name" value="AcCoA-C-Actrans"/>
    <property type="match status" value="1"/>
</dbReference>
<protein>
    <submittedName>
        <fullName evidence="11">Acetyl-CoA acyltransferase 1</fullName>
    </submittedName>
</protein>
<proteinExistence type="evidence at transcript level"/>
<feature type="binding site" evidence="7">
    <location>
        <position position="239"/>
    </location>
    <ligand>
        <name>CoA</name>
        <dbReference type="ChEBI" id="CHEBI:57287"/>
    </ligand>
</feature>
<name>A0A3S8V311_9APIC</name>
<dbReference type="GO" id="GO:0003985">
    <property type="term" value="F:acetyl-CoA C-acetyltransferase activity"/>
    <property type="evidence" value="ECO:0007669"/>
    <property type="project" value="TreeGrafter"/>
</dbReference>
<feature type="domain" description="Thiolase N-terminal" evidence="9">
    <location>
        <begin position="9"/>
        <end position="273"/>
    </location>
</feature>